<keyword evidence="3" id="KW-1185">Reference proteome</keyword>
<name>E3KH81_PUCGT</name>
<sequence length="283" mass="30557">MTPKPRESDFPLCQDYLDALRLWAGRHNVNRPFYDERLRHPTPVPQQPTPERARSPVPVRSPVSANPTIDLEPIVISSGPPTPVAKSPVARSPSPSPMHVNPAPEVLRPTPPPSVGAAPEHTTPDSSQPARLNFLRTPRPAERGPSEVPDSVCSRAVTPRPVVNSSPVAPTRANPFAASRHFRHTLPARTTLPSIPDEAGDVFDAIPADAVEAFVLGIQGRFETILSASVLPPSIRRSIYSAFLAELRDLRRHRLPVMAVFDARLADYPDGSGNDPAPGSGSS</sequence>
<dbReference type="KEGG" id="pgr:PGTG_09369"/>
<evidence type="ECO:0000256" key="1">
    <source>
        <dbReference type="SAM" id="MobiDB-lite"/>
    </source>
</evidence>
<dbReference type="EMBL" id="DS178287">
    <property type="protein sequence ID" value="EFP83656.2"/>
    <property type="molecule type" value="Genomic_DNA"/>
</dbReference>
<dbReference type="InParanoid" id="E3KH81"/>
<proteinExistence type="predicted"/>
<dbReference type="Proteomes" id="UP000008783">
    <property type="component" value="Unassembled WGS sequence"/>
</dbReference>
<dbReference type="HOGENOM" id="CLU_888864_0_0_1"/>
<gene>
    <name evidence="2" type="ORF">PGTG_09369</name>
</gene>
<reference evidence="3" key="2">
    <citation type="journal article" date="2011" name="Proc. Natl. Acad. Sci. U.S.A.">
        <title>Obligate biotrophy features unraveled by the genomic analysis of rust fungi.</title>
        <authorList>
            <person name="Duplessis S."/>
            <person name="Cuomo C.A."/>
            <person name="Lin Y.-C."/>
            <person name="Aerts A."/>
            <person name="Tisserant E."/>
            <person name="Veneault-Fourrey C."/>
            <person name="Joly D.L."/>
            <person name="Hacquard S."/>
            <person name="Amselem J."/>
            <person name="Cantarel B.L."/>
            <person name="Chiu R."/>
            <person name="Coutinho P.M."/>
            <person name="Feau N."/>
            <person name="Field M."/>
            <person name="Frey P."/>
            <person name="Gelhaye E."/>
            <person name="Goldberg J."/>
            <person name="Grabherr M.G."/>
            <person name="Kodira C.D."/>
            <person name="Kohler A."/>
            <person name="Kuees U."/>
            <person name="Lindquist E.A."/>
            <person name="Lucas S.M."/>
            <person name="Mago R."/>
            <person name="Mauceli E."/>
            <person name="Morin E."/>
            <person name="Murat C."/>
            <person name="Pangilinan J.L."/>
            <person name="Park R."/>
            <person name="Pearson M."/>
            <person name="Quesneville H."/>
            <person name="Rouhier N."/>
            <person name="Sakthikumar S."/>
            <person name="Salamov A.A."/>
            <person name="Schmutz J."/>
            <person name="Selles B."/>
            <person name="Shapiro H."/>
            <person name="Tanguay P."/>
            <person name="Tuskan G.A."/>
            <person name="Henrissat B."/>
            <person name="Van de Peer Y."/>
            <person name="Rouze P."/>
            <person name="Ellis J.G."/>
            <person name="Dodds P.N."/>
            <person name="Schein J.E."/>
            <person name="Zhong S."/>
            <person name="Hamelin R.C."/>
            <person name="Grigoriev I.V."/>
            <person name="Szabo L.J."/>
            <person name="Martin F."/>
        </authorList>
    </citation>
    <scope>NUCLEOTIDE SEQUENCE [LARGE SCALE GENOMIC DNA]</scope>
    <source>
        <strain evidence="3">CRL 75-36-700-3 / race SCCL</strain>
    </source>
</reference>
<organism evidence="2 3">
    <name type="scientific">Puccinia graminis f. sp. tritici (strain CRL 75-36-700-3 / race SCCL)</name>
    <name type="common">Black stem rust fungus</name>
    <dbReference type="NCBI Taxonomy" id="418459"/>
    <lineage>
        <taxon>Eukaryota</taxon>
        <taxon>Fungi</taxon>
        <taxon>Dikarya</taxon>
        <taxon>Basidiomycota</taxon>
        <taxon>Pucciniomycotina</taxon>
        <taxon>Pucciniomycetes</taxon>
        <taxon>Pucciniales</taxon>
        <taxon>Pucciniaceae</taxon>
        <taxon>Puccinia</taxon>
    </lineage>
</organism>
<feature type="region of interest" description="Disordered" evidence="1">
    <location>
        <begin position="31"/>
        <end position="132"/>
    </location>
</feature>
<dbReference type="RefSeq" id="XP_003328075.2">
    <property type="nucleotide sequence ID" value="XM_003328027.2"/>
</dbReference>
<dbReference type="GeneID" id="10532342"/>
<reference key="1">
    <citation type="submission" date="2007-01" db="EMBL/GenBank/DDBJ databases">
        <title>The Genome Sequence of Puccinia graminis f. sp. tritici Strain CRL 75-36-700-3.</title>
        <authorList>
            <consortium name="The Broad Institute Genome Sequencing Platform"/>
            <person name="Birren B."/>
            <person name="Lander E."/>
            <person name="Galagan J."/>
            <person name="Nusbaum C."/>
            <person name="Devon K."/>
            <person name="Cuomo C."/>
            <person name="Jaffe D."/>
            <person name="Butler J."/>
            <person name="Alvarez P."/>
            <person name="Gnerre S."/>
            <person name="Grabherr M."/>
            <person name="Mauceli E."/>
            <person name="Brockman W."/>
            <person name="Young S."/>
            <person name="LaButti K."/>
            <person name="Sykes S."/>
            <person name="DeCaprio D."/>
            <person name="Crawford M."/>
            <person name="Koehrsen M."/>
            <person name="Engels R."/>
            <person name="Montgomery P."/>
            <person name="Pearson M."/>
            <person name="Howarth C."/>
            <person name="Larson L."/>
            <person name="White J."/>
            <person name="Zeng Q."/>
            <person name="Kodira C."/>
            <person name="Yandava C."/>
            <person name="Alvarado L."/>
            <person name="O'Leary S."/>
            <person name="Szabo L."/>
            <person name="Dean R."/>
            <person name="Schein J."/>
        </authorList>
    </citation>
    <scope>NUCLEOTIDE SEQUENCE</scope>
    <source>
        <strain>CRL 75-36-700-3</strain>
    </source>
</reference>
<dbReference type="OrthoDB" id="10425699at2759"/>
<evidence type="ECO:0000313" key="2">
    <source>
        <dbReference type="EMBL" id="EFP83656.2"/>
    </source>
</evidence>
<evidence type="ECO:0000313" key="3">
    <source>
        <dbReference type="Proteomes" id="UP000008783"/>
    </source>
</evidence>
<protein>
    <submittedName>
        <fullName evidence="2">Uncharacterized protein</fullName>
    </submittedName>
</protein>
<accession>E3KH81</accession>
<dbReference type="AlphaFoldDB" id="E3KH81"/>
<dbReference type="VEuPathDB" id="FungiDB:PGTG_09369"/>